<reference evidence="2" key="1">
    <citation type="journal article" date="2022" name="Int. J. Mol. Sci.">
        <title>Draft Genome of Tanacetum Coccineum: Genomic Comparison of Closely Related Tanacetum-Family Plants.</title>
        <authorList>
            <person name="Yamashiro T."/>
            <person name="Shiraishi A."/>
            <person name="Nakayama K."/>
            <person name="Satake H."/>
        </authorList>
    </citation>
    <scope>NUCLEOTIDE SEQUENCE</scope>
</reference>
<proteinExistence type="predicted"/>
<protein>
    <recommendedName>
        <fullName evidence="4">Reverse transcriptase domain-containing protein</fullName>
    </recommendedName>
</protein>
<dbReference type="Proteomes" id="UP001151760">
    <property type="component" value="Unassembled WGS sequence"/>
</dbReference>
<feature type="region of interest" description="Disordered" evidence="1">
    <location>
        <begin position="78"/>
        <end position="99"/>
    </location>
</feature>
<gene>
    <name evidence="2" type="ORF">Tco_0975776</name>
</gene>
<reference evidence="2" key="2">
    <citation type="submission" date="2022-01" db="EMBL/GenBank/DDBJ databases">
        <authorList>
            <person name="Yamashiro T."/>
            <person name="Shiraishi A."/>
            <person name="Satake H."/>
            <person name="Nakayama K."/>
        </authorList>
    </citation>
    <scope>NUCLEOTIDE SEQUENCE</scope>
</reference>
<evidence type="ECO:0000313" key="3">
    <source>
        <dbReference type="Proteomes" id="UP001151760"/>
    </source>
</evidence>
<organism evidence="2 3">
    <name type="scientific">Tanacetum coccineum</name>
    <dbReference type="NCBI Taxonomy" id="301880"/>
    <lineage>
        <taxon>Eukaryota</taxon>
        <taxon>Viridiplantae</taxon>
        <taxon>Streptophyta</taxon>
        <taxon>Embryophyta</taxon>
        <taxon>Tracheophyta</taxon>
        <taxon>Spermatophyta</taxon>
        <taxon>Magnoliopsida</taxon>
        <taxon>eudicotyledons</taxon>
        <taxon>Gunneridae</taxon>
        <taxon>Pentapetalae</taxon>
        <taxon>asterids</taxon>
        <taxon>campanulids</taxon>
        <taxon>Asterales</taxon>
        <taxon>Asteraceae</taxon>
        <taxon>Asteroideae</taxon>
        <taxon>Anthemideae</taxon>
        <taxon>Anthemidinae</taxon>
        <taxon>Tanacetum</taxon>
    </lineage>
</organism>
<evidence type="ECO:0008006" key="4">
    <source>
        <dbReference type="Google" id="ProtNLM"/>
    </source>
</evidence>
<name>A0ABQ5EFC5_9ASTR</name>
<comment type="caution">
    <text evidence="2">The sequence shown here is derived from an EMBL/GenBank/DDBJ whole genome shotgun (WGS) entry which is preliminary data.</text>
</comment>
<accession>A0ABQ5EFC5</accession>
<feature type="compositionally biased region" description="Polar residues" evidence="1">
    <location>
        <begin position="78"/>
        <end position="92"/>
    </location>
</feature>
<sequence length="383" mass="43670">MIDRDKIMVAAGENIMRKTPQEAYDLIENMTQHHYQWDSEVQYDTTTDMTGHYSKTTFASSEQVEVLGNDTGYTIQSVQRQPRSDPPNTFHYTYSDESDEDEPSEVLQVWKSIHPLSGNPTLFSDPIVASLFPSLTSFGDSDSLLEETDAFLALDSIPPDIDNRIYVSEEDIIFLEKLLEDEPSEAKKSKINPLIREPSDTLLMGDKEIKFNPLKDINDPVPIPRVSEKPLDFHDPISKTFDMTITNSLFDFDSKFTLNSDNPIFDIQNEDSDESKTETIMEDVQIHSSQSTAQIPPPYEKLNFDLTMPKPILTFSHFRYGIFGSYRVYDILSPRLLFSLSYGFGLVFPENFSKLHSLDLFDSGDENEVFDPGIIVIDVDSKF</sequence>
<evidence type="ECO:0000313" key="2">
    <source>
        <dbReference type="EMBL" id="GJT49619.1"/>
    </source>
</evidence>
<dbReference type="EMBL" id="BQNB010016253">
    <property type="protein sequence ID" value="GJT49619.1"/>
    <property type="molecule type" value="Genomic_DNA"/>
</dbReference>
<keyword evidence="3" id="KW-1185">Reference proteome</keyword>
<evidence type="ECO:0000256" key="1">
    <source>
        <dbReference type="SAM" id="MobiDB-lite"/>
    </source>
</evidence>